<feature type="domain" description="General stress protein FMN-binding split barrel" evidence="1">
    <location>
        <begin position="10"/>
        <end position="156"/>
    </location>
</feature>
<dbReference type="InterPro" id="IPR012349">
    <property type="entry name" value="Split_barrel_FMN-bd"/>
</dbReference>
<reference evidence="2 3" key="1">
    <citation type="submission" date="2019-06" db="EMBL/GenBank/DDBJ databases">
        <title>Whole genome shotgun sequence of Kocuria varians NBRC 15358.</title>
        <authorList>
            <person name="Hosoyama A."/>
            <person name="Uohara A."/>
            <person name="Ohji S."/>
            <person name="Ichikawa N."/>
        </authorList>
    </citation>
    <scope>NUCLEOTIDE SEQUENCE [LARGE SCALE GENOMIC DNA]</scope>
    <source>
        <strain evidence="2 3">NBRC 15358</strain>
    </source>
</reference>
<dbReference type="SUPFAM" id="SSF50475">
    <property type="entry name" value="FMN-binding split barrel"/>
    <property type="match status" value="1"/>
</dbReference>
<proteinExistence type="predicted"/>
<dbReference type="STRING" id="1272.GCA_900014985_01229"/>
<keyword evidence="3" id="KW-1185">Reference proteome</keyword>
<sequence length="165" mass="18111">MADNENLENENVEKVRKIIKGTRIAMLTHQDEDGHLVSRPMATQEVDFDGTVRFIAERASDQGLAIQKNPEVNVAYSGSGSWVSLCGTARIVNDPDKLRELWSSFTDSWLEGGPENPNNVLIEIDAHTAEYWDTPGGSKITQVANLLKTRVTGETVEGDSGVVNL</sequence>
<organism evidence="2 3">
    <name type="scientific">Kocuria varians</name>
    <name type="common">Micrococcus varians</name>
    <dbReference type="NCBI Taxonomy" id="1272"/>
    <lineage>
        <taxon>Bacteria</taxon>
        <taxon>Bacillati</taxon>
        <taxon>Actinomycetota</taxon>
        <taxon>Actinomycetes</taxon>
        <taxon>Micrococcales</taxon>
        <taxon>Micrococcaceae</taxon>
        <taxon>Kocuria</taxon>
    </lineage>
</organism>
<dbReference type="Proteomes" id="UP000315730">
    <property type="component" value="Unassembled WGS sequence"/>
</dbReference>
<name>A0A4Y4D5N1_KOCVA</name>
<evidence type="ECO:0000259" key="1">
    <source>
        <dbReference type="Pfam" id="PF16242"/>
    </source>
</evidence>
<dbReference type="OrthoDB" id="1432662at2"/>
<evidence type="ECO:0000313" key="3">
    <source>
        <dbReference type="Proteomes" id="UP000315730"/>
    </source>
</evidence>
<accession>A0A4Y4D5N1</accession>
<dbReference type="RefSeq" id="WP_141270128.1">
    <property type="nucleotide sequence ID" value="NZ_BJNW01000019.1"/>
</dbReference>
<gene>
    <name evidence="2" type="ORF">KVA01_20610</name>
</gene>
<dbReference type="PANTHER" id="PTHR34818">
    <property type="entry name" value="PROTEIN BLI-3"/>
    <property type="match status" value="1"/>
</dbReference>
<protein>
    <submittedName>
        <fullName evidence="2">General stress protein</fullName>
    </submittedName>
</protein>
<dbReference type="Gene3D" id="2.30.110.10">
    <property type="entry name" value="Electron Transport, Fmn-binding Protein, Chain A"/>
    <property type="match status" value="1"/>
</dbReference>
<dbReference type="PANTHER" id="PTHR34818:SF1">
    <property type="entry name" value="PROTEIN BLI-3"/>
    <property type="match status" value="1"/>
</dbReference>
<dbReference type="EMBL" id="BJNW01000019">
    <property type="protein sequence ID" value="GEC99906.1"/>
    <property type="molecule type" value="Genomic_DNA"/>
</dbReference>
<evidence type="ECO:0000313" key="2">
    <source>
        <dbReference type="EMBL" id="GEC99906.1"/>
    </source>
</evidence>
<comment type="caution">
    <text evidence="2">The sequence shown here is derived from an EMBL/GenBank/DDBJ whole genome shotgun (WGS) entry which is preliminary data.</text>
</comment>
<dbReference type="InterPro" id="IPR052917">
    <property type="entry name" value="Stress-Dev_Protein"/>
</dbReference>
<dbReference type="Pfam" id="PF16242">
    <property type="entry name" value="Pyrid_ox_like"/>
    <property type="match status" value="1"/>
</dbReference>
<dbReference type="AlphaFoldDB" id="A0A4Y4D5N1"/>
<dbReference type="InterPro" id="IPR038725">
    <property type="entry name" value="YdaG_split_barrel_FMN-bd"/>
</dbReference>